<gene>
    <name evidence="1" type="ORF">PanWU01x14_303730</name>
</gene>
<evidence type="ECO:0000313" key="2">
    <source>
        <dbReference type="Proteomes" id="UP000237105"/>
    </source>
</evidence>
<organism evidence="1 2">
    <name type="scientific">Parasponia andersonii</name>
    <name type="common">Sponia andersonii</name>
    <dbReference type="NCBI Taxonomy" id="3476"/>
    <lineage>
        <taxon>Eukaryota</taxon>
        <taxon>Viridiplantae</taxon>
        <taxon>Streptophyta</taxon>
        <taxon>Embryophyta</taxon>
        <taxon>Tracheophyta</taxon>
        <taxon>Spermatophyta</taxon>
        <taxon>Magnoliopsida</taxon>
        <taxon>eudicotyledons</taxon>
        <taxon>Gunneridae</taxon>
        <taxon>Pentapetalae</taxon>
        <taxon>rosids</taxon>
        <taxon>fabids</taxon>
        <taxon>Rosales</taxon>
        <taxon>Cannabaceae</taxon>
        <taxon>Parasponia</taxon>
    </lineage>
</organism>
<name>A0A2P5ASS5_PARAD</name>
<reference evidence="2" key="1">
    <citation type="submission" date="2016-06" db="EMBL/GenBank/DDBJ databases">
        <title>Parallel loss of symbiosis genes in relatives of nitrogen-fixing non-legume Parasponia.</title>
        <authorList>
            <person name="Van Velzen R."/>
            <person name="Holmer R."/>
            <person name="Bu F."/>
            <person name="Rutten L."/>
            <person name="Van Zeijl A."/>
            <person name="Liu W."/>
            <person name="Santuari L."/>
            <person name="Cao Q."/>
            <person name="Sharma T."/>
            <person name="Shen D."/>
            <person name="Roswanjaya Y."/>
            <person name="Wardhani T."/>
            <person name="Kalhor M.S."/>
            <person name="Jansen J."/>
            <person name="Van den Hoogen J."/>
            <person name="Gungor B."/>
            <person name="Hartog M."/>
            <person name="Hontelez J."/>
            <person name="Verver J."/>
            <person name="Yang W.-C."/>
            <person name="Schijlen E."/>
            <person name="Repin R."/>
            <person name="Schilthuizen M."/>
            <person name="Schranz E."/>
            <person name="Heidstra R."/>
            <person name="Miyata K."/>
            <person name="Fedorova E."/>
            <person name="Kohlen W."/>
            <person name="Bisseling T."/>
            <person name="Smit S."/>
            <person name="Geurts R."/>
        </authorList>
    </citation>
    <scope>NUCLEOTIDE SEQUENCE [LARGE SCALE GENOMIC DNA]</scope>
    <source>
        <strain evidence="2">cv. WU1-14</strain>
    </source>
</reference>
<keyword evidence="2" id="KW-1185">Reference proteome</keyword>
<proteinExistence type="predicted"/>
<dbReference type="Proteomes" id="UP000237105">
    <property type="component" value="Unassembled WGS sequence"/>
</dbReference>
<accession>A0A2P5ASS5</accession>
<comment type="caution">
    <text evidence="1">The sequence shown here is derived from an EMBL/GenBank/DDBJ whole genome shotgun (WGS) entry which is preliminary data.</text>
</comment>
<dbReference type="OrthoDB" id="10350602at2759"/>
<dbReference type="EMBL" id="JXTB01000461">
    <property type="protein sequence ID" value="PON39593.1"/>
    <property type="molecule type" value="Genomic_DNA"/>
</dbReference>
<sequence length="113" mass="13163">MKVHKEDKPCVFLGWRRRRRRVDRVAGTEANGYKRLKHEQKVQIPKVKKELRRCPVTGEGEIPSPQSSFYRRVISRMDSIALNRQDQIIPAHIVKGPNVNNNLVFRFGLVSTE</sequence>
<protein>
    <submittedName>
        <fullName evidence="1">Uncharacterized protein</fullName>
    </submittedName>
</protein>
<evidence type="ECO:0000313" key="1">
    <source>
        <dbReference type="EMBL" id="PON39593.1"/>
    </source>
</evidence>
<dbReference type="AlphaFoldDB" id="A0A2P5ASS5"/>